<evidence type="ECO:0000313" key="3">
    <source>
        <dbReference type="Proteomes" id="UP000324800"/>
    </source>
</evidence>
<gene>
    <name evidence="2" type="ORF">EZS28_026348</name>
</gene>
<comment type="caution">
    <text evidence="2">The sequence shown here is derived from an EMBL/GenBank/DDBJ whole genome shotgun (WGS) entry which is preliminary data.</text>
</comment>
<accession>A0A5J4V6R2</accession>
<name>A0A5J4V6R2_9EUKA</name>
<evidence type="ECO:0000313" key="2">
    <source>
        <dbReference type="EMBL" id="KAA6378124.1"/>
    </source>
</evidence>
<dbReference type="EMBL" id="SNRW01009357">
    <property type="protein sequence ID" value="KAA6378124.1"/>
    <property type="molecule type" value="Genomic_DNA"/>
</dbReference>
<organism evidence="2 3">
    <name type="scientific">Streblomastix strix</name>
    <dbReference type="NCBI Taxonomy" id="222440"/>
    <lineage>
        <taxon>Eukaryota</taxon>
        <taxon>Metamonada</taxon>
        <taxon>Preaxostyla</taxon>
        <taxon>Oxymonadida</taxon>
        <taxon>Streblomastigidae</taxon>
        <taxon>Streblomastix</taxon>
    </lineage>
</organism>
<feature type="region of interest" description="Disordered" evidence="1">
    <location>
        <begin position="163"/>
        <end position="198"/>
    </location>
</feature>
<evidence type="ECO:0000256" key="1">
    <source>
        <dbReference type="SAM" id="MobiDB-lite"/>
    </source>
</evidence>
<protein>
    <submittedName>
        <fullName evidence="2">Uncharacterized protein</fullName>
    </submittedName>
</protein>
<feature type="non-terminal residue" evidence="2">
    <location>
        <position position="1"/>
    </location>
</feature>
<reference evidence="2 3" key="1">
    <citation type="submission" date="2019-03" db="EMBL/GenBank/DDBJ databases">
        <title>Single cell metagenomics reveals metabolic interactions within the superorganism composed of flagellate Streblomastix strix and complex community of Bacteroidetes bacteria on its surface.</title>
        <authorList>
            <person name="Treitli S.C."/>
            <person name="Kolisko M."/>
            <person name="Husnik F."/>
            <person name="Keeling P."/>
            <person name="Hampl V."/>
        </authorList>
    </citation>
    <scope>NUCLEOTIDE SEQUENCE [LARGE SCALE GENOMIC DNA]</scope>
    <source>
        <strain evidence="2">ST1C</strain>
    </source>
</reference>
<dbReference type="Proteomes" id="UP000324800">
    <property type="component" value="Unassembled WGS sequence"/>
</dbReference>
<proteinExistence type="predicted"/>
<dbReference type="AlphaFoldDB" id="A0A5J4V6R2"/>
<sequence length="246" mass="27544">ILDEQNGEARRREIQCPSLLPITSILLPNEVLDSKRSLIDKILQCQQALALYNFRIGEEILAHLCEEQQEQQAIDVLIQIIYNLREAERTHFTRSRNENGTNTNYFNLAVNSIISHLDSQAASHQLGAHVIATSNVTNKDAIGITNLLFEIQQLGQAKNENQALEQNQETHNGMPPLIGPRGHPPPGQEPTGPYTPRNVAKPQAKTFPPALNAQQEIPEIPNVMTIEVIKFHKQAYYCSLCEKCGI</sequence>